<accession>A0A4T0SN47</accession>
<dbReference type="EMBL" id="SPRW01000058">
    <property type="protein sequence ID" value="TIC61632.1"/>
    <property type="molecule type" value="Genomic_DNA"/>
</dbReference>
<evidence type="ECO:0000313" key="7">
    <source>
        <dbReference type="Proteomes" id="UP000309601"/>
    </source>
</evidence>
<sequence length="76" mass="8919">MDLNFNCGMRRGVMPKSTKLNPFFNAYQQKQQKQPQKRKGFDIICNNMPKEFSLNLTQEEVSPGPWIYSCELTIFL</sequence>
<dbReference type="Proteomes" id="UP000307169">
    <property type="component" value="Unassembled WGS sequence"/>
</dbReference>
<dbReference type="Proteomes" id="UP000309601">
    <property type="component" value="Unassembled WGS sequence"/>
</dbReference>
<dbReference type="Proteomes" id="UP000305362">
    <property type="component" value="Unassembled WGS sequence"/>
</dbReference>
<name>A0A4T0SN47_9BASI</name>
<evidence type="ECO:0000313" key="6">
    <source>
        <dbReference type="Proteomes" id="UP000307169"/>
    </source>
</evidence>
<evidence type="ECO:0000313" key="2">
    <source>
        <dbReference type="EMBL" id="TIB96578.1"/>
    </source>
</evidence>
<dbReference type="EMBL" id="SPRC01000056">
    <property type="protein sequence ID" value="TIB75838.1"/>
    <property type="molecule type" value="Genomic_DNA"/>
</dbReference>
<gene>
    <name evidence="4" type="ORF">E3Q02_03842</name>
    <name evidence="3" type="ORF">E3Q03_03683</name>
    <name evidence="2" type="ORF">E3Q17_03791</name>
    <name evidence="1" type="ORF">E3Q22_03833</name>
</gene>
<dbReference type="Proteomes" id="UP000310685">
    <property type="component" value="Unassembled WGS sequence"/>
</dbReference>
<evidence type="ECO:0000313" key="8">
    <source>
        <dbReference type="Proteomes" id="UP000310685"/>
    </source>
</evidence>
<comment type="caution">
    <text evidence="2">The sequence shown here is derived from an EMBL/GenBank/DDBJ whole genome shotgun (WGS) entry which is preliminary data.</text>
</comment>
<evidence type="ECO:0000313" key="4">
    <source>
        <dbReference type="EMBL" id="TIC61632.1"/>
    </source>
</evidence>
<evidence type="ECO:0000313" key="5">
    <source>
        <dbReference type="Proteomes" id="UP000305362"/>
    </source>
</evidence>
<proteinExistence type="predicted"/>
<organism evidence="2 6">
    <name type="scientific">Wallemia mellicola</name>
    <dbReference type="NCBI Taxonomy" id="1708541"/>
    <lineage>
        <taxon>Eukaryota</taxon>
        <taxon>Fungi</taxon>
        <taxon>Dikarya</taxon>
        <taxon>Basidiomycota</taxon>
        <taxon>Wallemiomycotina</taxon>
        <taxon>Wallemiomycetes</taxon>
        <taxon>Wallemiales</taxon>
        <taxon>Wallemiaceae</taxon>
        <taxon>Wallemia</taxon>
    </lineage>
</organism>
<dbReference type="EMBL" id="SPRV01000055">
    <property type="protein sequence ID" value="TIC59841.1"/>
    <property type="molecule type" value="Genomic_DNA"/>
</dbReference>
<reference evidence="5 6" key="1">
    <citation type="submission" date="2019-03" db="EMBL/GenBank/DDBJ databases">
        <title>Sequencing 25 genomes of Wallemia mellicola.</title>
        <authorList>
            <person name="Gostincar C."/>
        </authorList>
    </citation>
    <scope>NUCLEOTIDE SEQUENCE [LARGE SCALE GENOMIC DNA]</scope>
    <source>
        <strain evidence="2 6">EXF-1262</strain>
        <strain evidence="4 7">EXF-1274</strain>
        <strain evidence="3 5">EXF-1277</strain>
        <strain evidence="1 8">EXF-6152</strain>
    </source>
</reference>
<evidence type="ECO:0000313" key="1">
    <source>
        <dbReference type="EMBL" id="TIB75838.1"/>
    </source>
</evidence>
<dbReference type="AlphaFoldDB" id="A0A4T0SN47"/>
<dbReference type="EMBL" id="SPRH01000061">
    <property type="protein sequence ID" value="TIB96578.1"/>
    <property type="molecule type" value="Genomic_DNA"/>
</dbReference>
<protein>
    <submittedName>
        <fullName evidence="2">Uncharacterized protein</fullName>
    </submittedName>
</protein>
<evidence type="ECO:0000313" key="3">
    <source>
        <dbReference type="EMBL" id="TIC59841.1"/>
    </source>
</evidence>